<keyword evidence="1" id="KW-0472">Membrane</keyword>
<accession>A0A1Z5R790</accession>
<proteinExistence type="predicted"/>
<dbReference type="Gramene" id="OQU79662">
    <property type="protein sequence ID" value="OQU79662"/>
    <property type="gene ID" value="SORBI_3008G176266"/>
</dbReference>
<feature type="transmembrane region" description="Helical" evidence="1">
    <location>
        <begin position="75"/>
        <end position="94"/>
    </location>
</feature>
<keyword evidence="1" id="KW-0812">Transmembrane</keyword>
<dbReference type="InParanoid" id="A0A1Z5R790"/>
<evidence type="ECO:0000313" key="3">
    <source>
        <dbReference type="Proteomes" id="UP000000768"/>
    </source>
</evidence>
<dbReference type="AlphaFoldDB" id="A0A1Z5R790"/>
<reference evidence="2 3" key="1">
    <citation type="journal article" date="2009" name="Nature">
        <title>The Sorghum bicolor genome and the diversification of grasses.</title>
        <authorList>
            <person name="Paterson A.H."/>
            <person name="Bowers J.E."/>
            <person name="Bruggmann R."/>
            <person name="Dubchak I."/>
            <person name="Grimwood J."/>
            <person name="Gundlach H."/>
            <person name="Haberer G."/>
            <person name="Hellsten U."/>
            <person name="Mitros T."/>
            <person name="Poliakov A."/>
            <person name="Schmutz J."/>
            <person name="Spannagl M."/>
            <person name="Tang H."/>
            <person name="Wang X."/>
            <person name="Wicker T."/>
            <person name="Bharti A.K."/>
            <person name="Chapman J."/>
            <person name="Feltus F.A."/>
            <person name="Gowik U."/>
            <person name="Grigoriev I.V."/>
            <person name="Lyons E."/>
            <person name="Maher C.A."/>
            <person name="Martis M."/>
            <person name="Narechania A."/>
            <person name="Otillar R.P."/>
            <person name="Penning B.W."/>
            <person name="Salamov A.A."/>
            <person name="Wang Y."/>
            <person name="Zhang L."/>
            <person name="Carpita N.C."/>
            <person name="Freeling M."/>
            <person name="Gingle A.R."/>
            <person name="Hash C.T."/>
            <person name="Keller B."/>
            <person name="Klein P."/>
            <person name="Kresovich S."/>
            <person name="McCann M.C."/>
            <person name="Ming R."/>
            <person name="Peterson D.G."/>
            <person name="Mehboob-ur-Rahman"/>
            <person name="Ware D."/>
            <person name="Westhoff P."/>
            <person name="Mayer K.F."/>
            <person name="Messing J."/>
            <person name="Rokhsar D.S."/>
        </authorList>
    </citation>
    <scope>NUCLEOTIDE SEQUENCE [LARGE SCALE GENOMIC DNA]</scope>
    <source>
        <strain evidence="3">cv. BTx623</strain>
    </source>
</reference>
<organism evidence="2 3">
    <name type="scientific">Sorghum bicolor</name>
    <name type="common">Sorghum</name>
    <name type="synonym">Sorghum vulgare</name>
    <dbReference type="NCBI Taxonomy" id="4558"/>
    <lineage>
        <taxon>Eukaryota</taxon>
        <taxon>Viridiplantae</taxon>
        <taxon>Streptophyta</taxon>
        <taxon>Embryophyta</taxon>
        <taxon>Tracheophyta</taxon>
        <taxon>Spermatophyta</taxon>
        <taxon>Magnoliopsida</taxon>
        <taxon>Liliopsida</taxon>
        <taxon>Poales</taxon>
        <taxon>Poaceae</taxon>
        <taxon>PACMAD clade</taxon>
        <taxon>Panicoideae</taxon>
        <taxon>Andropogonodae</taxon>
        <taxon>Andropogoneae</taxon>
        <taxon>Sorghinae</taxon>
        <taxon>Sorghum</taxon>
    </lineage>
</organism>
<keyword evidence="3" id="KW-1185">Reference proteome</keyword>
<sequence>MHGPGPAPSPFIYICTYYRCICIIHTYMAYTGTRTAPASCLHAYFIALGFTYLLHDVVCIAYYYITLVNLHACQVVVNIVYVIVAFFFTNYTFITHVHSSSYEHMHTNPTCLNLTFLTNLRVGHVPLQGNNSLGRSQA</sequence>
<keyword evidence="1" id="KW-1133">Transmembrane helix</keyword>
<dbReference type="Proteomes" id="UP000000768">
    <property type="component" value="Chromosome 8"/>
</dbReference>
<feature type="transmembrane region" description="Helical" evidence="1">
    <location>
        <begin position="42"/>
        <end position="63"/>
    </location>
</feature>
<name>A0A1Z5R790_SORBI</name>
<gene>
    <name evidence="2" type="ORF">SORBI_3008G176266</name>
</gene>
<reference evidence="3" key="2">
    <citation type="journal article" date="2018" name="Plant J.">
        <title>The Sorghum bicolor reference genome: improved assembly, gene annotations, a transcriptome atlas, and signatures of genome organization.</title>
        <authorList>
            <person name="McCormick R.F."/>
            <person name="Truong S.K."/>
            <person name="Sreedasyam A."/>
            <person name="Jenkins J."/>
            <person name="Shu S."/>
            <person name="Sims D."/>
            <person name="Kennedy M."/>
            <person name="Amirebrahimi M."/>
            <person name="Weers B.D."/>
            <person name="McKinley B."/>
            <person name="Mattison A."/>
            <person name="Morishige D.T."/>
            <person name="Grimwood J."/>
            <person name="Schmutz J."/>
            <person name="Mullet J.E."/>
        </authorList>
    </citation>
    <scope>NUCLEOTIDE SEQUENCE [LARGE SCALE GENOMIC DNA]</scope>
    <source>
        <strain evidence="3">cv. BTx623</strain>
    </source>
</reference>
<protein>
    <submittedName>
        <fullName evidence="2">Uncharacterized protein</fullName>
    </submittedName>
</protein>
<evidence type="ECO:0000313" key="2">
    <source>
        <dbReference type="EMBL" id="OQU79662.1"/>
    </source>
</evidence>
<evidence type="ECO:0000256" key="1">
    <source>
        <dbReference type="SAM" id="Phobius"/>
    </source>
</evidence>
<feature type="transmembrane region" description="Helical" evidence="1">
    <location>
        <begin position="12"/>
        <end position="30"/>
    </location>
</feature>
<dbReference type="EMBL" id="CM000767">
    <property type="protein sequence ID" value="OQU79662.1"/>
    <property type="molecule type" value="Genomic_DNA"/>
</dbReference>